<keyword evidence="1" id="KW-0479">Metal-binding</keyword>
<name>A0A8R1XRJ5_ONCVO</name>
<dbReference type="InterPro" id="IPR013087">
    <property type="entry name" value="Znf_C2H2_type"/>
</dbReference>
<protein>
    <submittedName>
        <fullName evidence="8">C2H2-type domain-containing protein</fullName>
    </submittedName>
</protein>
<dbReference type="PROSITE" id="PS00028">
    <property type="entry name" value="ZINC_FINGER_C2H2_1"/>
    <property type="match status" value="1"/>
</dbReference>
<evidence type="ECO:0000256" key="3">
    <source>
        <dbReference type="ARBA" id="ARBA00022771"/>
    </source>
</evidence>
<dbReference type="Proteomes" id="UP000024404">
    <property type="component" value="Unassembled WGS sequence"/>
</dbReference>
<evidence type="ECO:0000256" key="4">
    <source>
        <dbReference type="ARBA" id="ARBA00022833"/>
    </source>
</evidence>
<dbReference type="SUPFAM" id="SSF57667">
    <property type="entry name" value="beta-beta-alpha zinc fingers"/>
    <property type="match status" value="1"/>
</dbReference>
<dbReference type="GO" id="GO:0008270">
    <property type="term" value="F:zinc ion binding"/>
    <property type="evidence" value="ECO:0007669"/>
    <property type="project" value="UniProtKB-KW"/>
</dbReference>
<evidence type="ECO:0000256" key="1">
    <source>
        <dbReference type="ARBA" id="ARBA00022723"/>
    </source>
</evidence>
<dbReference type="EnsemblMetazoa" id="OVOC12815.1">
    <property type="protein sequence ID" value="OVOC12815.1"/>
    <property type="gene ID" value="WBGene00249624"/>
</dbReference>
<dbReference type="GO" id="GO:0031519">
    <property type="term" value="C:PcG protein complex"/>
    <property type="evidence" value="ECO:0007669"/>
    <property type="project" value="TreeGrafter"/>
</dbReference>
<dbReference type="GO" id="GO:0005667">
    <property type="term" value="C:transcription regulator complex"/>
    <property type="evidence" value="ECO:0007669"/>
    <property type="project" value="TreeGrafter"/>
</dbReference>
<keyword evidence="5" id="KW-0539">Nucleus</keyword>
<reference evidence="8" key="2">
    <citation type="submission" date="2022-06" db="UniProtKB">
        <authorList>
            <consortium name="EnsemblMetazoa"/>
        </authorList>
    </citation>
    <scope>IDENTIFICATION</scope>
</reference>
<dbReference type="PROSITE" id="PS50157">
    <property type="entry name" value="ZINC_FINGER_C2H2_2"/>
    <property type="match status" value="1"/>
</dbReference>
<evidence type="ECO:0000313" key="9">
    <source>
        <dbReference type="Proteomes" id="UP000024404"/>
    </source>
</evidence>
<keyword evidence="2" id="KW-0677">Repeat</keyword>
<proteinExistence type="predicted"/>
<dbReference type="InterPro" id="IPR036236">
    <property type="entry name" value="Znf_C2H2_sf"/>
</dbReference>
<keyword evidence="9" id="KW-1185">Reference proteome</keyword>
<dbReference type="GO" id="GO:0000981">
    <property type="term" value="F:DNA-binding transcription factor activity, RNA polymerase II-specific"/>
    <property type="evidence" value="ECO:0007669"/>
    <property type="project" value="TreeGrafter"/>
</dbReference>
<evidence type="ECO:0000313" key="8">
    <source>
        <dbReference type="EnsemblMetazoa" id="OVOC12815.1"/>
    </source>
</evidence>
<keyword evidence="3 6" id="KW-0863">Zinc-finger</keyword>
<dbReference type="EMBL" id="CMVM020000753">
    <property type="status" value="NOT_ANNOTATED_CDS"/>
    <property type="molecule type" value="Genomic_DNA"/>
</dbReference>
<dbReference type="Gene3D" id="3.30.160.60">
    <property type="entry name" value="Classic Zinc Finger"/>
    <property type="match status" value="2"/>
</dbReference>
<sequence length="98" mass="11589">MNIMNTHNQTHTGEKPCKRNICGKEFNDLSNLNKHNSAHVLEKPFKNKREQQAKNMKMWQRFHTAHVFNETSSGCKRGTVQVRYLRQKIHSVLQYEHA</sequence>
<dbReference type="PANTHER" id="PTHR14003:SF23">
    <property type="entry name" value="ZINC FINGER PROTEIN 143"/>
    <property type="match status" value="1"/>
</dbReference>
<evidence type="ECO:0000256" key="6">
    <source>
        <dbReference type="PROSITE-ProRule" id="PRU00042"/>
    </source>
</evidence>
<dbReference type="FunFam" id="3.30.160.60:FF:002343">
    <property type="entry name" value="Zinc finger protein 33A"/>
    <property type="match status" value="1"/>
</dbReference>
<keyword evidence="4" id="KW-0862">Zinc</keyword>
<dbReference type="GO" id="GO:0000978">
    <property type="term" value="F:RNA polymerase II cis-regulatory region sequence-specific DNA binding"/>
    <property type="evidence" value="ECO:0007669"/>
    <property type="project" value="TreeGrafter"/>
</dbReference>
<dbReference type="AlphaFoldDB" id="A0A8R1XRJ5"/>
<evidence type="ECO:0000256" key="2">
    <source>
        <dbReference type="ARBA" id="ARBA00022737"/>
    </source>
</evidence>
<feature type="domain" description="C2H2-type" evidence="7">
    <location>
        <begin position="15"/>
        <end position="44"/>
    </location>
</feature>
<dbReference type="PANTHER" id="PTHR14003">
    <property type="entry name" value="TRANSCRIPTIONAL REPRESSOR PROTEIN YY"/>
    <property type="match status" value="1"/>
</dbReference>
<evidence type="ECO:0000259" key="7">
    <source>
        <dbReference type="PROSITE" id="PS50157"/>
    </source>
</evidence>
<organism evidence="8 9">
    <name type="scientific">Onchocerca volvulus</name>
    <dbReference type="NCBI Taxonomy" id="6282"/>
    <lineage>
        <taxon>Eukaryota</taxon>
        <taxon>Metazoa</taxon>
        <taxon>Ecdysozoa</taxon>
        <taxon>Nematoda</taxon>
        <taxon>Chromadorea</taxon>
        <taxon>Rhabditida</taxon>
        <taxon>Spirurina</taxon>
        <taxon>Spiruromorpha</taxon>
        <taxon>Filarioidea</taxon>
        <taxon>Onchocercidae</taxon>
        <taxon>Onchocerca</taxon>
    </lineage>
</organism>
<reference evidence="9" key="1">
    <citation type="submission" date="2013-10" db="EMBL/GenBank/DDBJ databases">
        <title>Genome sequencing of Onchocerca volvulus.</title>
        <authorList>
            <person name="Cotton J."/>
            <person name="Tsai J."/>
            <person name="Stanley E."/>
            <person name="Tracey A."/>
            <person name="Holroyd N."/>
            <person name="Lustigman S."/>
            <person name="Berriman M."/>
        </authorList>
    </citation>
    <scope>NUCLEOTIDE SEQUENCE</scope>
</reference>
<dbReference type="GO" id="GO:0000785">
    <property type="term" value="C:chromatin"/>
    <property type="evidence" value="ECO:0007669"/>
    <property type="project" value="TreeGrafter"/>
</dbReference>
<accession>A0A8R1XRJ5</accession>
<evidence type="ECO:0000256" key="5">
    <source>
        <dbReference type="ARBA" id="ARBA00023242"/>
    </source>
</evidence>